<evidence type="ECO:0000256" key="1">
    <source>
        <dbReference type="ARBA" id="ARBA00006481"/>
    </source>
</evidence>
<dbReference type="Pfam" id="PF15440">
    <property type="entry name" value="THRAP3_BCLAF1"/>
    <property type="match status" value="1"/>
</dbReference>
<evidence type="ECO:0000313" key="4">
    <source>
        <dbReference type="Proteomes" id="UP000824782"/>
    </source>
</evidence>
<dbReference type="GO" id="GO:0003712">
    <property type="term" value="F:transcription coregulator activity"/>
    <property type="evidence" value="ECO:0007669"/>
    <property type="project" value="TreeGrafter"/>
</dbReference>
<evidence type="ECO:0008006" key="5">
    <source>
        <dbReference type="Google" id="ProtNLM"/>
    </source>
</evidence>
<dbReference type="PANTHER" id="PTHR15268">
    <property type="entry name" value="THRAP3/BCLAF1"/>
    <property type="match status" value="1"/>
</dbReference>
<dbReference type="GO" id="GO:0003677">
    <property type="term" value="F:DNA binding"/>
    <property type="evidence" value="ECO:0007669"/>
    <property type="project" value="TreeGrafter"/>
</dbReference>
<dbReference type="EMBL" id="WNYA01000002">
    <property type="protein sequence ID" value="KAG8590010.1"/>
    <property type="molecule type" value="Genomic_DNA"/>
</dbReference>
<organism evidence="3 4">
    <name type="scientific">Engystomops pustulosus</name>
    <name type="common">Tungara frog</name>
    <name type="synonym">Physalaemus pustulosus</name>
    <dbReference type="NCBI Taxonomy" id="76066"/>
    <lineage>
        <taxon>Eukaryota</taxon>
        <taxon>Metazoa</taxon>
        <taxon>Chordata</taxon>
        <taxon>Craniata</taxon>
        <taxon>Vertebrata</taxon>
        <taxon>Euteleostomi</taxon>
        <taxon>Amphibia</taxon>
        <taxon>Batrachia</taxon>
        <taxon>Anura</taxon>
        <taxon>Neobatrachia</taxon>
        <taxon>Hyloidea</taxon>
        <taxon>Leptodactylidae</taxon>
        <taxon>Leiuperinae</taxon>
        <taxon>Engystomops</taxon>
    </lineage>
</organism>
<feature type="compositionally biased region" description="Low complexity" evidence="2">
    <location>
        <begin position="305"/>
        <end position="314"/>
    </location>
</feature>
<proteinExistence type="inferred from homology"/>
<feature type="region of interest" description="Disordered" evidence="2">
    <location>
        <begin position="205"/>
        <end position="236"/>
    </location>
</feature>
<dbReference type="EMBL" id="WNYA01000002">
    <property type="protein sequence ID" value="KAG8590008.1"/>
    <property type="molecule type" value="Genomic_DNA"/>
</dbReference>
<evidence type="ECO:0000256" key="2">
    <source>
        <dbReference type="SAM" id="MobiDB-lite"/>
    </source>
</evidence>
<feature type="compositionally biased region" description="Basic and acidic residues" evidence="2">
    <location>
        <begin position="146"/>
        <end position="165"/>
    </location>
</feature>
<dbReference type="AlphaFoldDB" id="A0AAV7CZ87"/>
<comment type="similarity">
    <text evidence="1">Belongs to the BCLAF1/THRAP3 family.</text>
</comment>
<feature type="region of interest" description="Disordered" evidence="2">
    <location>
        <begin position="1"/>
        <end position="190"/>
    </location>
</feature>
<dbReference type="PANTHER" id="PTHR15268:SF17">
    <property type="entry name" value="BCLAF1 AND THRAP3 FAMILY MEMBER 3"/>
    <property type="match status" value="1"/>
</dbReference>
<feature type="compositionally biased region" description="Basic residues" evidence="2">
    <location>
        <begin position="118"/>
        <end position="131"/>
    </location>
</feature>
<feature type="compositionally biased region" description="Basic and acidic residues" evidence="2">
    <location>
        <begin position="30"/>
        <end position="55"/>
    </location>
</feature>
<feature type="compositionally biased region" description="Basic and acidic residues" evidence="2">
    <location>
        <begin position="205"/>
        <end position="222"/>
    </location>
</feature>
<keyword evidence="4" id="KW-1185">Reference proteome</keyword>
<dbReference type="GO" id="GO:0045944">
    <property type="term" value="P:positive regulation of transcription by RNA polymerase II"/>
    <property type="evidence" value="ECO:0007669"/>
    <property type="project" value="TreeGrafter"/>
</dbReference>
<comment type="caution">
    <text evidence="3">The sequence shown here is derived from an EMBL/GenBank/DDBJ whole genome shotgun (WGS) entry which is preliminary data.</text>
</comment>
<reference evidence="3" key="1">
    <citation type="thesis" date="2020" institute="ProQuest LLC" country="789 East Eisenhower Parkway, Ann Arbor, MI, USA">
        <title>Comparative Genomics and Chromosome Evolution.</title>
        <authorList>
            <person name="Mudd A.B."/>
        </authorList>
    </citation>
    <scope>NUCLEOTIDE SEQUENCE</scope>
    <source>
        <strain evidence="3">237g6f4</strain>
        <tissue evidence="3">Blood</tissue>
    </source>
</reference>
<dbReference type="GO" id="GO:0016592">
    <property type="term" value="C:mediator complex"/>
    <property type="evidence" value="ECO:0007669"/>
    <property type="project" value="TreeGrafter"/>
</dbReference>
<feature type="region of interest" description="Disordered" evidence="2">
    <location>
        <begin position="414"/>
        <end position="457"/>
    </location>
</feature>
<feature type="compositionally biased region" description="Basic and acidic residues" evidence="2">
    <location>
        <begin position="657"/>
        <end position="667"/>
    </location>
</feature>
<gene>
    <name evidence="3" type="ORF">GDO81_006594</name>
</gene>
<feature type="compositionally biased region" description="Basic and acidic residues" evidence="2">
    <location>
        <begin position="288"/>
        <end position="301"/>
    </location>
</feature>
<feature type="compositionally biased region" description="Basic and acidic residues" evidence="2">
    <location>
        <begin position="96"/>
        <end position="117"/>
    </location>
</feature>
<feature type="compositionally biased region" description="Basic residues" evidence="2">
    <location>
        <begin position="1"/>
        <end position="13"/>
    </location>
</feature>
<feature type="compositionally biased region" description="Basic and acidic residues" evidence="2">
    <location>
        <begin position="315"/>
        <end position="377"/>
    </location>
</feature>
<name>A0AAV7CZ87_ENGPU</name>
<dbReference type="InterPro" id="IPR029199">
    <property type="entry name" value="THRAP3_BCLAF1"/>
</dbReference>
<dbReference type="Proteomes" id="UP000824782">
    <property type="component" value="Unassembled WGS sequence"/>
</dbReference>
<accession>A0AAV7CZ87</accession>
<sequence>MVKSRSRSPRWKSRPPSYRSPEHNRHRHFQEHYQDGEGFHRDSRRPIHWEEERHSQNNSRMPPYKRFNDKSYEPHPFSADLRKSPIESSNRLKRAHSPDRRGDGNRRFPEKYPEDHSRHSHRERRDYHHRHQDFNAHNETNGFKPTRREDTFHRSYHREPDRVWQDNDEQWNQDQTDHYLPPPSKRSEEFVDRNSFHKRYAGDHDYREHELSRSRDPDRHDYWSPPRHSHWNDDHNSQTYHENDIMTDLRDPSPVVYQTHSGELTKIQYDYSHRSPSYVHTEPQFSNEHTERHNHYEDKKNGPPRTSQSRSNTSNRERGKYSERPPEHSTKYSERKATDRDTFKTDNKHQNHKHEEGGRKAEYRREPSSKRHMDKHSPKSSGPTSIPMIHYEKESIMANVDSKKSVDKYRQPHENWNISKDIQPKSELPHGKRNPEVKRSQQDAPKRSSTTSNDRQMSKDLVAVGGKDAFHPVFNHLRSSKPGDTNAPQSEFTQEIITIIHEVKATHFKSPEMTLHERFSKLQAESNNDELNVTKSTAQPNPEIHRRIDISLEDLQNKTIQKTEVTLVSQRVIEDPNDLRHDIERRRKQRLHSEEDSNANIGFCNSDASSGYYKPQNNETEFQKMSRGGRAHFRYSSGRPSGPNYRGNSHQFFASRSHFEHSDDNRKPYKGWKNPATRM</sequence>
<feature type="region of interest" description="Disordered" evidence="2">
    <location>
        <begin position="626"/>
        <end position="679"/>
    </location>
</feature>
<evidence type="ECO:0000313" key="3">
    <source>
        <dbReference type="EMBL" id="KAG8590009.1"/>
    </source>
</evidence>
<feature type="region of interest" description="Disordered" evidence="2">
    <location>
        <begin position="276"/>
        <end position="386"/>
    </location>
</feature>
<feature type="compositionally biased region" description="Basic and acidic residues" evidence="2">
    <location>
        <begin position="422"/>
        <end position="446"/>
    </location>
</feature>
<protein>
    <recommendedName>
        <fullName evidence="5">BCLAF1 and THRAP3 family member 3</fullName>
    </recommendedName>
</protein>
<dbReference type="EMBL" id="WNYA01000002">
    <property type="protein sequence ID" value="KAG8590009.1"/>
    <property type="molecule type" value="Genomic_DNA"/>
</dbReference>